<feature type="domain" description="DUF5983" evidence="1">
    <location>
        <begin position="175"/>
        <end position="264"/>
    </location>
</feature>
<dbReference type="InterPro" id="IPR046025">
    <property type="entry name" value="DUF5983"/>
</dbReference>
<dbReference type="OrthoDB" id="2667012at2"/>
<sequence length="264" mass="30291">MRKVTLTAEQRSAMEKISHAFYDLSNCWTDEVGEALANLRLLPGCCLHEAEAEYRYLAEKGEIDLEDDTSGTENQNECKDFSNLPMNFNVSDPKPVLPGVTKKAKTWGAILTENFIYSTHLLTKWKRRKPISCKDFSAAVRSEKFFYGVNDPELPRRETKEAITMTKTRSPVLQLLDISTAHITLETNNWLASNDLLKGQLSSYGYTYGYFIHVPQDIEGHESVLMNIPEDLKEILTLAQAKECDWVRLDRDARLLNELPFYDW</sequence>
<dbReference type="AlphaFoldDB" id="A0A7X3K1C4"/>
<dbReference type="RefSeq" id="WP_157338521.1">
    <property type="nucleotide sequence ID" value="NZ_RHLK01000018.1"/>
</dbReference>
<dbReference type="EMBL" id="RHLK01000018">
    <property type="protein sequence ID" value="MVP02093.1"/>
    <property type="molecule type" value="Genomic_DNA"/>
</dbReference>
<accession>A0A7X3K1C4</accession>
<proteinExistence type="predicted"/>
<keyword evidence="3" id="KW-1185">Reference proteome</keyword>
<evidence type="ECO:0000313" key="2">
    <source>
        <dbReference type="EMBL" id="MVP02093.1"/>
    </source>
</evidence>
<dbReference type="Pfam" id="PF19419">
    <property type="entry name" value="DUF5983"/>
    <property type="match status" value="1"/>
</dbReference>
<reference evidence="2 3" key="1">
    <citation type="journal article" date="2019" name="Microorganisms">
        <title>Paenibacillus lutrae sp. nov., A Chitinolytic Species Isolated from A River Otter in Castril Natural Park, Granada, Spain.</title>
        <authorList>
            <person name="Rodriguez M."/>
            <person name="Reina J.C."/>
            <person name="Bejar V."/>
            <person name="Llamas I."/>
        </authorList>
    </citation>
    <scope>NUCLEOTIDE SEQUENCE [LARGE SCALE GENOMIC DNA]</scope>
    <source>
        <strain evidence="2 3">N10</strain>
    </source>
</reference>
<comment type="caution">
    <text evidence="2">The sequence shown here is derived from an EMBL/GenBank/DDBJ whole genome shotgun (WGS) entry which is preliminary data.</text>
</comment>
<protein>
    <recommendedName>
        <fullName evidence="1">DUF5983 domain-containing protein</fullName>
    </recommendedName>
</protein>
<organism evidence="2 3">
    <name type="scientific">Paenibacillus lutrae</name>
    <dbReference type="NCBI Taxonomy" id="2078573"/>
    <lineage>
        <taxon>Bacteria</taxon>
        <taxon>Bacillati</taxon>
        <taxon>Bacillota</taxon>
        <taxon>Bacilli</taxon>
        <taxon>Bacillales</taxon>
        <taxon>Paenibacillaceae</taxon>
        <taxon>Paenibacillus</taxon>
    </lineage>
</organism>
<gene>
    <name evidence="2" type="ORF">EDM21_21675</name>
</gene>
<evidence type="ECO:0000259" key="1">
    <source>
        <dbReference type="Pfam" id="PF19419"/>
    </source>
</evidence>
<evidence type="ECO:0000313" key="3">
    <source>
        <dbReference type="Proteomes" id="UP000490800"/>
    </source>
</evidence>
<dbReference type="Proteomes" id="UP000490800">
    <property type="component" value="Unassembled WGS sequence"/>
</dbReference>
<name>A0A7X3K1C4_9BACL</name>